<keyword evidence="2 4" id="KW-0819">tRNA processing</keyword>
<evidence type="ECO:0000259" key="8">
    <source>
        <dbReference type="Pfam" id="PF01416"/>
    </source>
</evidence>
<evidence type="ECO:0000256" key="5">
    <source>
        <dbReference type="PIRSR" id="PIRSR001430-1"/>
    </source>
</evidence>
<organism evidence="9">
    <name type="scientific">Desulfofervidus auxilii</name>
    <dbReference type="NCBI Taxonomy" id="1621989"/>
    <lineage>
        <taxon>Bacteria</taxon>
        <taxon>Pseudomonadati</taxon>
        <taxon>Thermodesulfobacteriota</taxon>
        <taxon>Candidatus Desulfofervidia</taxon>
        <taxon>Candidatus Desulfofervidales</taxon>
        <taxon>Candidatus Desulfofervidaceae</taxon>
        <taxon>Candidatus Desulfofervidus</taxon>
    </lineage>
</organism>
<gene>
    <name evidence="4 9" type="primary">truA</name>
    <name evidence="9" type="ORF">ENF30_01090</name>
</gene>
<dbReference type="AlphaFoldDB" id="A0A7V0NEK5"/>
<comment type="similarity">
    <text evidence="1 4 7">Belongs to the tRNA pseudouridine synthase TruA family.</text>
</comment>
<dbReference type="PANTHER" id="PTHR11142">
    <property type="entry name" value="PSEUDOURIDYLATE SYNTHASE"/>
    <property type="match status" value="1"/>
</dbReference>
<dbReference type="Proteomes" id="UP000885706">
    <property type="component" value="Unassembled WGS sequence"/>
</dbReference>
<feature type="binding site" evidence="4 6">
    <location>
        <position position="136"/>
    </location>
    <ligand>
        <name>substrate</name>
    </ligand>
</feature>
<comment type="subunit">
    <text evidence="4">Homodimer.</text>
</comment>
<dbReference type="GO" id="GO:0003723">
    <property type="term" value="F:RNA binding"/>
    <property type="evidence" value="ECO:0007669"/>
    <property type="project" value="InterPro"/>
</dbReference>
<comment type="caution">
    <text evidence="4">Lacks conserved residue(s) required for the propagation of feature annotation.</text>
</comment>
<evidence type="ECO:0000256" key="1">
    <source>
        <dbReference type="ARBA" id="ARBA00009375"/>
    </source>
</evidence>
<comment type="function">
    <text evidence="4">Formation of pseudouridine at positions 38, 39 and 40 in the anticodon stem and loop of transfer RNAs.</text>
</comment>
<dbReference type="InterPro" id="IPR001406">
    <property type="entry name" value="PsdUridine_synth_TruA"/>
</dbReference>
<evidence type="ECO:0000313" key="9">
    <source>
        <dbReference type="EMBL" id="HDD35372.1"/>
    </source>
</evidence>
<dbReference type="PANTHER" id="PTHR11142:SF0">
    <property type="entry name" value="TRNA PSEUDOURIDINE SYNTHASE-LIKE 1"/>
    <property type="match status" value="1"/>
</dbReference>
<evidence type="ECO:0000256" key="2">
    <source>
        <dbReference type="ARBA" id="ARBA00022694"/>
    </source>
</evidence>
<dbReference type="PIRSF" id="PIRSF001430">
    <property type="entry name" value="tRNA_psdUrid_synth"/>
    <property type="match status" value="1"/>
</dbReference>
<protein>
    <recommendedName>
        <fullName evidence="4">tRNA pseudouridine synthase A</fullName>
        <ecNumber evidence="4">5.4.99.12</ecNumber>
    </recommendedName>
    <alternativeName>
        <fullName evidence="4">tRNA pseudouridine(38-40) synthase</fullName>
    </alternativeName>
    <alternativeName>
        <fullName evidence="4">tRNA pseudouridylate synthase I</fullName>
    </alternativeName>
    <alternativeName>
        <fullName evidence="4">tRNA-uridine isomerase I</fullName>
    </alternativeName>
</protein>
<keyword evidence="3 4" id="KW-0413">Isomerase</keyword>
<dbReference type="Gene3D" id="3.30.70.580">
    <property type="entry name" value="Pseudouridine synthase I, catalytic domain, N-terminal subdomain"/>
    <property type="match status" value="1"/>
</dbReference>
<dbReference type="InterPro" id="IPR020103">
    <property type="entry name" value="PsdUridine_synth_cat_dom_sf"/>
</dbReference>
<reference evidence="9" key="1">
    <citation type="journal article" date="2020" name="mSystems">
        <title>Genome- and Community-Level Interaction Insights into Carbon Utilization and Element Cycling Functions of Hydrothermarchaeota in Hydrothermal Sediment.</title>
        <authorList>
            <person name="Zhou Z."/>
            <person name="Liu Y."/>
            <person name="Xu W."/>
            <person name="Pan J."/>
            <person name="Luo Z.H."/>
            <person name="Li M."/>
        </authorList>
    </citation>
    <scope>NUCLEOTIDE SEQUENCE [LARGE SCALE GENOMIC DNA]</scope>
    <source>
        <strain evidence="9">HyVt-113</strain>
    </source>
</reference>
<dbReference type="EMBL" id="DQWQ01000052">
    <property type="protein sequence ID" value="HDD35372.1"/>
    <property type="molecule type" value="Genomic_DNA"/>
</dbReference>
<dbReference type="CDD" id="cd02570">
    <property type="entry name" value="PseudoU_synth_EcTruA"/>
    <property type="match status" value="1"/>
</dbReference>
<evidence type="ECO:0000256" key="3">
    <source>
        <dbReference type="ARBA" id="ARBA00023235"/>
    </source>
</evidence>
<name>A0A7V0NEK5_DESA2</name>
<proteinExistence type="inferred from homology"/>
<comment type="catalytic activity">
    <reaction evidence="4 7">
        <text>uridine(38/39/40) in tRNA = pseudouridine(38/39/40) in tRNA</text>
        <dbReference type="Rhea" id="RHEA:22376"/>
        <dbReference type="Rhea" id="RHEA-COMP:10085"/>
        <dbReference type="Rhea" id="RHEA-COMP:10087"/>
        <dbReference type="ChEBI" id="CHEBI:65314"/>
        <dbReference type="ChEBI" id="CHEBI:65315"/>
        <dbReference type="EC" id="5.4.99.12"/>
    </reaction>
</comment>
<evidence type="ECO:0000256" key="6">
    <source>
        <dbReference type="PIRSR" id="PIRSR001430-2"/>
    </source>
</evidence>
<dbReference type="Gene3D" id="3.30.70.660">
    <property type="entry name" value="Pseudouridine synthase I, catalytic domain, C-terminal subdomain"/>
    <property type="match status" value="1"/>
</dbReference>
<feature type="active site" description="Nucleophile" evidence="4 5">
    <location>
        <position position="78"/>
    </location>
</feature>
<evidence type="ECO:0000256" key="4">
    <source>
        <dbReference type="HAMAP-Rule" id="MF_00171"/>
    </source>
</evidence>
<dbReference type="FunFam" id="3.30.70.580:FF:000001">
    <property type="entry name" value="tRNA pseudouridine synthase A"/>
    <property type="match status" value="1"/>
</dbReference>
<dbReference type="InterPro" id="IPR020095">
    <property type="entry name" value="PsdUridine_synth_TruA_C"/>
</dbReference>
<feature type="domain" description="Pseudouridine synthase I TruA alpha/beta" evidence="8">
    <location>
        <begin position="35"/>
        <end position="129"/>
    </location>
</feature>
<dbReference type="Pfam" id="PF01416">
    <property type="entry name" value="PseudoU_synth_1"/>
    <property type="match status" value="2"/>
</dbReference>
<dbReference type="EC" id="5.4.99.12" evidence="4"/>
<dbReference type="GO" id="GO:0031119">
    <property type="term" value="P:tRNA pseudouridine synthesis"/>
    <property type="evidence" value="ECO:0007669"/>
    <property type="project" value="UniProtKB-UniRule"/>
</dbReference>
<accession>A0A7V0NEK5</accession>
<dbReference type="GO" id="GO:0160147">
    <property type="term" value="F:tRNA pseudouridine(38-40) synthase activity"/>
    <property type="evidence" value="ECO:0007669"/>
    <property type="project" value="UniProtKB-EC"/>
</dbReference>
<dbReference type="HAMAP" id="MF_00171">
    <property type="entry name" value="TruA"/>
    <property type="match status" value="1"/>
</dbReference>
<comment type="caution">
    <text evidence="9">The sequence shown here is derived from an EMBL/GenBank/DDBJ whole genome shotgun (WGS) entry which is preliminary data.</text>
</comment>
<dbReference type="InterPro" id="IPR020094">
    <property type="entry name" value="TruA/RsuA/RluB/E/F_N"/>
</dbReference>
<feature type="domain" description="Pseudouridine synthase I TruA alpha/beta" evidence="8">
    <location>
        <begin position="171"/>
        <end position="270"/>
    </location>
</feature>
<dbReference type="SUPFAM" id="SSF55120">
    <property type="entry name" value="Pseudouridine synthase"/>
    <property type="match status" value="1"/>
</dbReference>
<dbReference type="InterPro" id="IPR020097">
    <property type="entry name" value="PsdUridine_synth_TruA_a/b_dom"/>
</dbReference>
<evidence type="ECO:0000256" key="7">
    <source>
        <dbReference type="RuleBase" id="RU003792"/>
    </source>
</evidence>
<sequence>MFDIVSWLFPKLPFPDCYTLETSSTSIRNIRCVLQYRGCAYHGWQIQPKGHTVQGIVENCLSRILQESIRIKAASRTDAGVHALMQVINFRTTSKLSTGKLLKGLNSLLPKDISAIYMDEVTNEFDAQFFAKKKTYIYLILNTQQRSPFLVRYTWQIFSTLDIESMQKGSKSLIGKHDFSSFMGAGSDVKNKVREVFRLEVKKISPLIVIEIEADGFLKHMVRNIVGLLVEVGLGKRKWDEVRKILDARNRCMAGINAPANGLFLKEIKY</sequence>
<dbReference type="NCBIfam" id="TIGR00071">
    <property type="entry name" value="hisT_truA"/>
    <property type="match status" value="1"/>
</dbReference>